<reference evidence="1" key="1">
    <citation type="submission" date="2020-08" db="EMBL/GenBank/DDBJ databases">
        <title>Multicomponent nature underlies the extraordinary mechanical properties of spider dragline silk.</title>
        <authorList>
            <person name="Kono N."/>
            <person name="Nakamura H."/>
            <person name="Mori M."/>
            <person name="Yoshida Y."/>
            <person name="Ohtoshi R."/>
            <person name="Malay A.D."/>
            <person name="Moran D.A.P."/>
            <person name="Tomita M."/>
            <person name="Numata K."/>
            <person name="Arakawa K."/>
        </authorList>
    </citation>
    <scope>NUCLEOTIDE SEQUENCE</scope>
</reference>
<protein>
    <submittedName>
        <fullName evidence="1">Uncharacterized protein</fullName>
    </submittedName>
</protein>
<dbReference type="Proteomes" id="UP000887159">
    <property type="component" value="Unassembled WGS sequence"/>
</dbReference>
<sequence length="84" mass="9362">MELRKKYAVRFGKNCVTYLEWGLISKLGLRQKDLTRKPELEPRAIGDGSRFLNRGHVTNMRTQLALPSPAFGSMPTSSGPSGLK</sequence>
<dbReference type="AlphaFoldDB" id="A0A8X6VZM7"/>
<proteinExistence type="predicted"/>
<evidence type="ECO:0000313" key="1">
    <source>
        <dbReference type="EMBL" id="GFY25537.1"/>
    </source>
</evidence>
<gene>
    <name evidence="1" type="ORF">TNCV_2486571</name>
</gene>
<dbReference type="EMBL" id="BMAU01021371">
    <property type="protein sequence ID" value="GFY25537.1"/>
    <property type="molecule type" value="Genomic_DNA"/>
</dbReference>
<keyword evidence="2" id="KW-1185">Reference proteome</keyword>
<name>A0A8X6VZM7_TRICX</name>
<evidence type="ECO:0000313" key="2">
    <source>
        <dbReference type="Proteomes" id="UP000887159"/>
    </source>
</evidence>
<organism evidence="1 2">
    <name type="scientific">Trichonephila clavipes</name>
    <name type="common">Golden silk orbweaver</name>
    <name type="synonym">Nephila clavipes</name>
    <dbReference type="NCBI Taxonomy" id="2585209"/>
    <lineage>
        <taxon>Eukaryota</taxon>
        <taxon>Metazoa</taxon>
        <taxon>Ecdysozoa</taxon>
        <taxon>Arthropoda</taxon>
        <taxon>Chelicerata</taxon>
        <taxon>Arachnida</taxon>
        <taxon>Araneae</taxon>
        <taxon>Araneomorphae</taxon>
        <taxon>Entelegynae</taxon>
        <taxon>Araneoidea</taxon>
        <taxon>Nephilidae</taxon>
        <taxon>Trichonephila</taxon>
    </lineage>
</organism>
<comment type="caution">
    <text evidence="1">The sequence shown here is derived from an EMBL/GenBank/DDBJ whole genome shotgun (WGS) entry which is preliminary data.</text>
</comment>
<accession>A0A8X6VZM7</accession>